<protein>
    <recommendedName>
        <fullName evidence="5">UspA domain-containing protein</fullName>
    </recommendedName>
</protein>
<evidence type="ECO:0000313" key="6">
    <source>
        <dbReference type="EMBL" id="GAC13658.1"/>
    </source>
</evidence>
<sequence>MNMEITPFDHILVVLQADEDPSIPLARATRLCKAFSGKMTVFVSLHRLFYPKADLAVSDDLHEIVTSQKNTISNTLEKWNASEFVEDIVLSWQQKPSLAIAKFIESKSFNLVLKAPFQQSEFKRLFRSGLDHYFVSDCPLPIWMVKPRLWDKQLEVLACVDISDDDFDNHVLNRKILAVSDKLSQSINAQMHVIDCYDGEIGTMHIDYNNKRGFKREATIQQKHIEKLELYIKEYALSNDVLHSVEGLPDEAVPDKAASLNAEVAVIGNNEDKHFMDKMFGDTAMALAEAMPCDILVLKPE</sequence>
<organism evidence="6 7">
    <name type="scientific">Aliiglaciecola lipolytica E3</name>
    <dbReference type="NCBI Taxonomy" id="1127673"/>
    <lineage>
        <taxon>Bacteria</taxon>
        <taxon>Pseudomonadati</taxon>
        <taxon>Pseudomonadota</taxon>
        <taxon>Gammaproteobacteria</taxon>
        <taxon>Alteromonadales</taxon>
        <taxon>Alteromonadaceae</taxon>
        <taxon>Aliiglaciecola</taxon>
    </lineage>
</organism>
<dbReference type="SUPFAM" id="SSF52402">
    <property type="entry name" value="Adenine nucleotide alpha hydrolases-like"/>
    <property type="match status" value="2"/>
</dbReference>
<evidence type="ECO:0000256" key="4">
    <source>
        <dbReference type="ARBA" id="ARBA00037131"/>
    </source>
</evidence>
<dbReference type="Gene3D" id="3.40.50.12370">
    <property type="match status" value="1"/>
</dbReference>
<comment type="subcellular location">
    <subcellularLocation>
        <location evidence="1">Cytoplasm</location>
    </subcellularLocation>
</comment>
<dbReference type="AlphaFoldDB" id="K6YAG5"/>
<dbReference type="PANTHER" id="PTHR47892:SF1">
    <property type="entry name" value="UNIVERSAL STRESS PROTEIN E"/>
    <property type="match status" value="1"/>
</dbReference>
<dbReference type="OrthoDB" id="239260at2"/>
<gene>
    <name evidence="6" type="ORF">GLIP_1016</name>
</gene>
<keyword evidence="3" id="KW-0963">Cytoplasm</keyword>
<comment type="similarity">
    <text evidence="2">Belongs to the universal stress protein A family.</text>
</comment>
<evidence type="ECO:0000259" key="5">
    <source>
        <dbReference type="Pfam" id="PF00582"/>
    </source>
</evidence>
<dbReference type="EMBL" id="BAEN01000022">
    <property type="protein sequence ID" value="GAC13658.1"/>
    <property type="molecule type" value="Genomic_DNA"/>
</dbReference>
<name>K6YAG5_9ALTE</name>
<keyword evidence="7" id="KW-1185">Reference proteome</keyword>
<dbReference type="Pfam" id="PF00582">
    <property type="entry name" value="Usp"/>
    <property type="match status" value="1"/>
</dbReference>
<evidence type="ECO:0000256" key="1">
    <source>
        <dbReference type="ARBA" id="ARBA00004496"/>
    </source>
</evidence>
<evidence type="ECO:0000256" key="2">
    <source>
        <dbReference type="ARBA" id="ARBA00008791"/>
    </source>
</evidence>
<dbReference type="PANTHER" id="PTHR47892">
    <property type="entry name" value="UNIVERSAL STRESS PROTEIN E"/>
    <property type="match status" value="1"/>
</dbReference>
<dbReference type="InterPro" id="IPR006016">
    <property type="entry name" value="UspA"/>
</dbReference>
<comment type="caution">
    <text evidence="6">The sequence shown here is derived from an EMBL/GenBank/DDBJ whole genome shotgun (WGS) entry which is preliminary data.</text>
</comment>
<dbReference type="eggNOG" id="COG0589">
    <property type="taxonomic scope" value="Bacteria"/>
</dbReference>
<proteinExistence type="inferred from homology"/>
<accession>K6YAG5</accession>
<comment type="function">
    <text evidence="4">Required for resistance to DNA-damaging agents.</text>
</comment>
<dbReference type="Proteomes" id="UP000006334">
    <property type="component" value="Unassembled WGS sequence"/>
</dbReference>
<dbReference type="STRING" id="1127673.GLIP_1016"/>
<reference evidence="6 7" key="1">
    <citation type="journal article" date="2017" name="Antonie Van Leeuwenhoek">
        <title>Rhizobium rhizosphaerae sp. nov., a novel species isolated from rice rhizosphere.</title>
        <authorList>
            <person name="Zhao J.J."/>
            <person name="Zhang J."/>
            <person name="Zhang R.J."/>
            <person name="Zhang C.W."/>
            <person name="Yin H.Q."/>
            <person name="Zhang X.X."/>
        </authorList>
    </citation>
    <scope>NUCLEOTIDE SEQUENCE [LARGE SCALE GENOMIC DNA]</scope>
    <source>
        <strain evidence="6 7">E3</strain>
    </source>
</reference>
<feature type="domain" description="UspA" evidence="5">
    <location>
        <begin position="222"/>
        <end position="299"/>
    </location>
</feature>
<evidence type="ECO:0000256" key="3">
    <source>
        <dbReference type="ARBA" id="ARBA00022490"/>
    </source>
</evidence>
<dbReference type="RefSeq" id="WP_008843475.1">
    <property type="nucleotide sequence ID" value="NZ_BAEN01000022.1"/>
</dbReference>
<evidence type="ECO:0000313" key="7">
    <source>
        <dbReference type="Proteomes" id="UP000006334"/>
    </source>
</evidence>
<dbReference type="GO" id="GO:0005737">
    <property type="term" value="C:cytoplasm"/>
    <property type="evidence" value="ECO:0007669"/>
    <property type="project" value="UniProtKB-SubCell"/>
</dbReference>